<dbReference type="EMBL" id="BMAT01012197">
    <property type="protein sequence ID" value="GFR87744.1"/>
    <property type="molecule type" value="Genomic_DNA"/>
</dbReference>
<proteinExistence type="predicted"/>
<keyword evidence="1" id="KW-0732">Signal</keyword>
<protein>
    <recommendedName>
        <fullName evidence="4">DOMON domain-containing protein</fullName>
    </recommendedName>
</protein>
<comment type="caution">
    <text evidence="2">The sequence shown here is derived from an EMBL/GenBank/DDBJ whole genome shotgun (WGS) entry which is preliminary data.</text>
</comment>
<feature type="signal peptide" evidence="1">
    <location>
        <begin position="1"/>
        <end position="19"/>
    </location>
</feature>
<feature type="chain" id="PRO_5043484014" description="DOMON domain-containing protein" evidence="1">
    <location>
        <begin position="20"/>
        <end position="197"/>
    </location>
</feature>
<evidence type="ECO:0000313" key="3">
    <source>
        <dbReference type="Proteomes" id="UP000762676"/>
    </source>
</evidence>
<evidence type="ECO:0000313" key="2">
    <source>
        <dbReference type="EMBL" id="GFR87744.1"/>
    </source>
</evidence>
<accession>A0AAV4GR61</accession>
<keyword evidence="3" id="KW-1185">Reference proteome</keyword>
<dbReference type="AlphaFoldDB" id="A0AAV4GR61"/>
<organism evidence="2 3">
    <name type="scientific">Elysia marginata</name>
    <dbReference type="NCBI Taxonomy" id="1093978"/>
    <lineage>
        <taxon>Eukaryota</taxon>
        <taxon>Metazoa</taxon>
        <taxon>Spiralia</taxon>
        <taxon>Lophotrochozoa</taxon>
        <taxon>Mollusca</taxon>
        <taxon>Gastropoda</taxon>
        <taxon>Heterobranchia</taxon>
        <taxon>Euthyneura</taxon>
        <taxon>Panpulmonata</taxon>
        <taxon>Sacoglossa</taxon>
        <taxon>Placobranchoidea</taxon>
        <taxon>Plakobranchidae</taxon>
        <taxon>Elysia</taxon>
    </lineage>
</organism>
<gene>
    <name evidence="2" type="ORF">ElyMa_006084100</name>
</gene>
<sequence length="197" mass="21798">MKSFVAAAVFLLVTSQAMSAQICQPPQSETVFFRTKNLENIYVASDFEQGKVLHVFQSDNGHGSNWLILDLNIKRTFVASPDGGCFYWASSPDDQRLGYDLFAQCLPDSATQLRSGDTDFYYMESPGLEWLVGMKPVPGTEYFFTHFSRFSSKGIDGEAAVPTEDTFGVAYKYNVGLTDPTVFDKDLASCVEGPYGP</sequence>
<evidence type="ECO:0000256" key="1">
    <source>
        <dbReference type="SAM" id="SignalP"/>
    </source>
</evidence>
<reference evidence="2 3" key="1">
    <citation type="journal article" date="2021" name="Elife">
        <title>Chloroplast acquisition without the gene transfer in kleptoplastic sea slugs, Plakobranchus ocellatus.</title>
        <authorList>
            <person name="Maeda T."/>
            <person name="Takahashi S."/>
            <person name="Yoshida T."/>
            <person name="Shimamura S."/>
            <person name="Takaki Y."/>
            <person name="Nagai Y."/>
            <person name="Toyoda A."/>
            <person name="Suzuki Y."/>
            <person name="Arimoto A."/>
            <person name="Ishii H."/>
            <person name="Satoh N."/>
            <person name="Nishiyama T."/>
            <person name="Hasebe M."/>
            <person name="Maruyama T."/>
            <person name="Minagawa J."/>
            <person name="Obokata J."/>
            <person name="Shigenobu S."/>
        </authorList>
    </citation>
    <scope>NUCLEOTIDE SEQUENCE [LARGE SCALE GENOMIC DNA]</scope>
</reference>
<name>A0AAV4GR61_9GAST</name>
<evidence type="ECO:0008006" key="4">
    <source>
        <dbReference type="Google" id="ProtNLM"/>
    </source>
</evidence>
<dbReference type="Proteomes" id="UP000762676">
    <property type="component" value="Unassembled WGS sequence"/>
</dbReference>